<organism evidence="2 3">
    <name type="scientific">Dictyocaulus viviparus</name>
    <name type="common">Bovine lungworm</name>
    <dbReference type="NCBI Taxonomy" id="29172"/>
    <lineage>
        <taxon>Eukaryota</taxon>
        <taxon>Metazoa</taxon>
        <taxon>Ecdysozoa</taxon>
        <taxon>Nematoda</taxon>
        <taxon>Chromadorea</taxon>
        <taxon>Rhabditida</taxon>
        <taxon>Rhabditina</taxon>
        <taxon>Rhabditomorpha</taxon>
        <taxon>Strongyloidea</taxon>
        <taxon>Metastrongylidae</taxon>
        <taxon>Dictyocaulus</taxon>
    </lineage>
</organism>
<evidence type="ECO:0000313" key="2">
    <source>
        <dbReference type="EMBL" id="KJH41235.1"/>
    </source>
</evidence>
<protein>
    <submittedName>
        <fullName evidence="2">Uncharacterized protein</fullName>
    </submittedName>
</protein>
<sequence length="110" mass="12507">MQKIFSQRQISAVERLVYWQGKRMRTVNCLTEDYHDDKYKMLPLSLSVDLICCIETFFAMVLLIQSPDLLTMNGLATEDSDHCKTVVVDSSMIDESPHTSTRKSSASNQA</sequence>
<keyword evidence="1" id="KW-1133">Transmembrane helix</keyword>
<dbReference type="EMBL" id="KN716874">
    <property type="protein sequence ID" value="KJH41235.1"/>
    <property type="molecule type" value="Genomic_DNA"/>
</dbReference>
<evidence type="ECO:0000256" key="1">
    <source>
        <dbReference type="SAM" id="Phobius"/>
    </source>
</evidence>
<name>A0A0D8X9H3_DICVI</name>
<keyword evidence="1" id="KW-0472">Membrane</keyword>
<gene>
    <name evidence="2" type="ORF">DICVIV_12794</name>
</gene>
<dbReference type="AlphaFoldDB" id="A0A0D8X9H3"/>
<reference evidence="2 3" key="1">
    <citation type="submission" date="2013-11" db="EMBL/GenBank/DDBJ databases">
        <title>Draft genome of the bovine lungworm Dictyocaulus viviparus.</title>
        <authorList>
            <person name="Mitreva M."/>
        </authorList>
    </citation>
    <scope>NUCLEOTIDE SEQUENCE [LARGE SCALE GENOMIC DNA]</scope>
    <source>
        <strain evidence="2 3">HannoverDv2000</strain>
    </source>
</reference>
<accession>A0A0D8X9H3</accession>
<keyword evidence="3" id="KW-1185">Reference proteome</keyword>
<feature type="transmembrane region" description="Helical" evidence="1">
    <location>
        <begin position="44"/>
        <end position="64"/>
    </location>
</feature>
<dbReference type="OrthoDB" id="5861476at2759"/>
<keyword evidence="1" id="KW-0812">Transmembrane</keyword>
<proteinExistence type="predicted"/>
<reference evidence="3" key="2">
    <citation type="journal article" date="2016" name="Sci. Rep.">
        <title>Dictyocaulus viviparus genome, variome and transcriptome elucidate lungworm biology and support future intervention.</title>
        <authorList>
            <person name="McNulty S.N."/>
            <person name="Strube C."/>
            <person name="Rosa B.A."/>
            <person name="Martin J.C."/>
            <person name="Tyagi R."/>
            <person name="Choi Y.J."/>
            <person name="Wang Q."/>
            <person name="Hallsworth Pepin K."/>
            <person name="Zhang X."/>
            <person name="Ozersky P."/>
            <person name="Wilson R.K."/>
            <person name="Sternberg P.W."/>
            <person name="Gasser R.B."/>
            <person name="Mitreva M."/>
        </authorList>
    </citation>
    <scope>NUCLEOTIDE SEQUENCE [LARGE SCALE GENOMIC DNA]</scope>
    <source>
        <strain evidence="3">HannoverDv2000</strain>
    </source>
</reference>
<evidence type="ECO:0000313" key="3">
    <source>
        <dbReference type="Proteomes" id="UP000053766"/>
    </source>
</evidence>
<dbReference type="STRING" id="29172.A0A0D8X9H3"/>
<dbReference type="Proteomes" id="UP000053766">
    <property type="component" value="Unassembled WGS sequence"/>
</dbReference>